<evidence type="ECO:0000256" key="3">
    <source>
        <dbReference type="ARBA" id="ARBA00022553"/>
    </source>
</evidence>
<name>A0A1M5XJ61_9BACT</name>
<comment type="catalytic activity">
    <reaction evidence="1">
        <text>ATP + protein L-histidine = ADP + protein N-phospho-L-histidine.</text>
        <dbReference type="EC" id="2.7.13.3"/>
    </reaction>
</comment>
<reference evidence="11 12" key="1">
    <citation type="submission" date="2016-11" db="EMBL/GenBank/DDBJ databases">
        <authorList>
            <person name="Jaros S."/>
            <person name="Januszkiewicz K."/>
            <person name="Wedrychowicz H."/>
        </authorList>
    </citation>
    <scope>NUCLEOTIDE SEQUENCE [LARGE SCALE GENOMIC DNA]</scope>
    <source>
        <strain evidence="11 12">DSM 9705</strain>
    </source>
</reference>
<keyword evidence="9" id="KW-0472">Membrane</keyword>
<keyword evidence="8" id="KW-0902">Two-component regulatory system</keyword>
<dbReference type="GO" id="GO:0005524">
    <property type="term" value="F:ATP binding"/>
    <property type="evidence" value="ECO:0007669"/>
    <property type="project" value="UniProtKB-KW"/>
</dbReference>
<protein>
    <recommendedName>
        <fullName evidence="2">histidine kinase</fullName>
        <ecNumber evidence="2">2.7.13.3</ecNumber>
    </recommendedName>
</protein>
<proteinExistence type="predicted"/>
<dbReference type="STRING" id="1121409.SAMN02745124_03130"/>
<dbReference type="AlphaFoldDB" id="A0A1M5XJ61"/>
<evidence type="ECO:0000313" key="11">
    <source>
        <dbReference type="EMBL" id="SHH99851.1"/>
    </source>
</evidence>
<dbReference type="OrthoDB" id="9808844at2"/>
<dbReference type="InterPro" id="IPR004358">
    <property type="entry name" value="Sig_transdc_His_kin-like_C"/>
</dbReference>
<dbReference type="PRINTS" id="PR00344">
    <property type="entry name" value="BCTRLSENSOR"/>
</dbReference>
<dbReference type="InterPro" id="IPR005467">
    <property type="entry name" value="His_kinase_dom"/>
</dbReference>
<dbReference type="Gene3D" id="1.10.287.130">
    <property type="match status" value="1"/>
</dbReference>
<organism evidence="11 12">
    <name type="scientific">Desulfofustis glycolicus DSM 9705</name>
    <dbReference type="NCBI Taxonomy" id="1121409"/>
    <lineage>
        <taxon>Bacteria</taxon>
        <taxon>Pseudomonadati</taxon>
        <taxon>Thermodesulfobacteriota</taxon>
        <taxon>Desulfobulbia</taxon>
        <taxon>Desulfobulbales</taxon>
        <taxon>Desulfocapsaceae</taxon>
        <taxon>Desulfofustis</taxon>
    </lineage>
</organism>
<dbReference type="InterPro" id="IPR036097">
    <property type="entry name" value="HisK_dim/P_sf"/>
</dbReference>
<dbReference type="Gene3D" id="3.30.565.10">
    <property type="entry name" value="Histidine kinase-like ATPase, C-terminal domain"/>
    <property type="match status" value="1"/>
</dbReference>
<dbReference type="PANTHER" id="PTHR43065">
    <property type="entry name" value="SENSOR HISTIDINE KINASE"/>
    <property type="match status" value="1"/>
</dbReference>
<evidence type="ECO:0000256" key="5">
    <source>
        <dbReference type="ARBA" id="ARBA00022741"/>
    </source>
</evidence>
<gene>
    <name evidence="11" type="ORF">SAMN02745124_03130</name>
</gene>
<dbReference type="RefSeq" id="WP_073377469.1">
    <property type="nucleotide sequence ID" value="NZ_FQXS01000020.1"/>
</dbReference>
<evidence type="ECO:0000256" key="7">
    <source>
        <dbReference type="ARBA" id="ARBA00022840"/>
    </source>
</evidence>
<keyword evidence="6 11" id="KW-0418">Kinase</keyword>
<keyword evidence="3" id="KW-0597">Phosphoprotein</keyword>
<evidence type="ECO:0000256" key="6">
    <source>
        <dbReference type="ARBA" id="ARBA00022777"/>
    </source>
</evidence>
<dbReference type="CDD" id="cd00082">
    <property type="entry name" value="HisKA"/>
    <property type="match status" value="1"/>
</dbReference>
<dbReference type="Proteomes" id="UP000184139">
    <property type="component" value="Unassembled WGS sequence"/>
</dbReference>
<dbReference type="GO" id="GO:0000155">
    <property type="term" value="F:phosphorelay sensor kinase activity"/>
    <property type="evidence" value="ECO:0007669"/>
    <property type="project" value="InterPro"/>
</dbReference>
<feature type="transmembrane region" description="Helical" evidence="9">
    <location>
        <begin position="26"/>
        <end position="45"/>
    </location>
</feature>
<evidence type="ECO:0000256" key="4">
    <source>
        <dbReference type="ARBA" id="ARBA00022679"/>
    </source>
</evidence>
<dbReference type="EC" id="2.7.13.3" evidence="2"/>
<dbReference type="SMART" id="SM00387">
    <property type="entry name" value="HATPase_c"/>
    <property type="match status" value="1"/>
</dbReference>
<dbReference type="SMART" id="SM00388">
    <property type="entry name" value="HisKA"/>
    <property type="match status" value="1"/>
</dbReference>
<feature type="domain" description="Histidine kinase" evidence="10">
    <location>
        <begin position="71"/>
        <end position="278"/>
    </location>
</feature>
<evidence type="ECO:0000256" key="1">
    <source>
        <dbReference type="ARBA" id="ARBA00000085"/>
    </source>
</evidence>
<dbReference type="PANTHER" id="PTHR43065:SF10">
    <property type="entry name" value="PEROXIDE STRESS-ACTIVATED HISTIDINE KINASE MAK3"/>
    <property type="match status" value="1"/>
</dbReference>
<dbReference type="SUPFAM" id="SSF47384">
    <property type="entry name" value="Homodimeric domain of signal transducing histidine kinase"/>
    <property type="match status" value="1"/>
</dbReference>
<evidence type="ECO:0000256" key="2">
    <source>
        <dbReference type="ARBA" id="ARBA00012438"/>
    </source>
</evidence>
<keyword evidence="5" id="KW-0547">Nucleotide-binding</keyword>
<dbReference type="PROSITE" id="PS50109">
    <property type="entry name" value="HIS_KIN"/>
    <property type="match status" value="1"/>
</dbReference>
<evidence type="ECO:0000259" key="10">
    <source>
        <dbReference type="PROSITE" id="PS50109"/>
    </source>
</evidence>
<dbReference type="CDD" id="cd00075">
    <property type="entry name" value="HATPase"/>
    <property type="match status" value="1"/>
</dbReference>
<evidence type="ECO:0000256" key="8">
    <source>
        <dbReference type="ARBA" id="ARBA00023012"/>
    </source>
</evidence>
<sequence>MTALGAALFYLPSITGNLDTFKAHDLGNVLQVILFFVVGLLTGWLRDRELRQQRLREQESELAAMGAAAACIAHDFKAPLVAIGGFVRLVRKTISDNEAAAAKLDIVIQQTQRLEDMVADILVFARPLKITRRRNSLNTLLSNTALLCAEKAESFNVELRLEYFREESYGDFDFDRLQQALINLIGNAIEACGKTGEVTVRGRHYSNGVLIEVEDTGAGIPAAIKERMFKPFVSGKEKGTGLGLPIVQKIVAAHGGTLTYCSAEHSGTIFTLMLPGVDPAPEKP</sequence>
<dbReference type="EMBL" id="FQXS01000020">
    <property type="protein sequence ID" value="SHH99851.1"/>
    <property type="molecule type" value="Genomic_DNA"/>
</dbReference>
<evidence type="ECO:0000313" key="12">
    <source>
        <dbReference type="Proteomes" id="UP000184139"/>
    </source>
</evidence>
<dbReference type="SUPFAM" id="SSF55874">
    <property type="entry name" value="ATPase domain of HSP90 chaperone/DNA topoisomerase II/histidine kinase"/>
    <property type="match status" value="1"/>
</dbReference>
<keyword evidence="9" id="KW-1133">Transmembrane helix</keyword>
<evidence type="ECO:0000256" key="9">
    <source>
        <dbReference type="SAM" id="Phobius"/>
    </source>
</evidence>
<dbReference type="InterPro" id="IPR003594">
    <property type="entry name" value="HATPase_dom"/>
</dbReference>
<keyword evidence="7" id="KW-0067">ATP-binding</keyword>
<dbReference type="Pfam" id="PF00512">
    <property type="entry name" value="HisKA"/>
    <property type="match status" value="1"/>
</dbReference>
<accession>A0A1M5XJ61</accession>
<keyword evidence="4" id="KW-0808">Transferase</keyword>
<dbReference type="InterPro" id="IPR036890">
    <property type="entry name" value="HATPase_C_sf"/>
</dbReference>
<dbReference type="InterPro" id="IPR003661">
    <property type="entry name" value="HisK_dim/P_dom"/>
</dbReference>
<dbReference type="Pfam" id="PF02518">
    <property type="entry name" value="HATPase_c"/>
    <property type="match status" value="1"/>
</dbReference>
<keyword evidence="9" id="KW-0812">Transmembrane</keyword>
<keyword evidence="12" id="KW-1185">Reference proteome</keyword>